<accession>A0A1M4YNK6</accession>
<proteinExistence type="predicted"/>
<sequence>MRKLWIILLLLLSISIFGRITINFRFLFTFGSTNTTYSQYVKIHYIEDSSVSTISFNFNTYPQDIIIDNEEFTVFSKTQKFITGSGRIIIKYNNRKYEFLLQNEELEISLDKEIKPNIKIISYTKEVSPNDDWYNDSMKIVLYSNTFGIVKLYDYEKLIHPGKNEIYFPIDLNDGNYQTTLFIYNKKGLYKKDIAFEVNRNKKTATKYIVLSILGLFSGFIVYTIINNK</sequence>
<keyword evidence="1" id="KW-0472">Membrane</keyword>
<evidence type="ECO:0000313" key="3">
    <source>
        <dbReference type="Proteomes" id="UP000184334"/>
    </source>
</evidence>
<dbReference type="OrthoDB" id="44616at2"/>
<dbReference type="STRING" id="1122195.SAMN02745164_01728"/>
<comment type="caution">
    <text evidence="2">The sequence shown here is derived from an EMBL/GenBank/DDBJ whole genome shotgun (WGS) entry which is preliminary data.</text>
</comment>
<keyword evidence="1" id="KW-0812">Transmembrane</keyword>
<gene>
    <name evidence="2" type="ORF">SAMN02745164_01728</name>
</gene>
<evidence type="ECO:0000256" key="1">
    <source>
        <dbReference type="SAM" id="Phobius"/>
    </source>
</evidence>
<protein>
    <submittedName>
        <fullName evidence="2">Uncharacterized protein</fullName>
    </submittedName>
</protein>
<organism evidence="2 3">
    <name type="scientific">Marinitoga hydrogenitolerans (strain DSM 16785 / JCM 12826 / AT1271)</name>
    <dbReference type="NCBI Taxonomy" id="1122195"/>
    <lineage>
        <taxon>Bacteria</taxon>
        <taxon>Thermotogati</taxon>
        <taxon>Thermotogota</taxon>
        <taxon>Thermotogae</taxon>
        <taxon>Petrotogales</taxon>
        <taxon>Petrotogaceae</taxon>
        <taxon>Marinitoga</taxon>
    </lineage>
</organism>
<dbReference type="RefSeq" id="WP_072865436.1">
    <property type="nucleotide sequence ID" value="NZ_FQUI01000032.1"/>
</dbReference>
<dbReference type="EMBL" id="FQUI01000032">
    <property type="protein sequence ID" value="SHF07395.1"/>
    <property type="molecule type" value="Genomic_DNA"/>
</dbReference>
<keyword evidence="1" id="KW-1133">Transmembrane helix</keyword>
<name>A0A1M4YNK6_MARH1</name>
<dbReference type="Proteomes" id="UP000184334">
    <property type="component" value="Unassembled WGS sequence"/>
</dbReference>
<feature type="transmembrane region" description="Helical" evidence="1">
    <location>
        <begin position="208"/>
        <end position="226"/>
    </location>
</feature>
<dbReference type="AlphaFoldDB" id="A0A1M4YNK6"/>
<evidence type="ECO:0000313" key="2">
    <source>
        <dbReference type="EMBL" id="SHF07395.1"/>
    </source>
</evidence>
<reference evidence="2" key="1">
    <citation type="submission" date="2016-11" db="EMBL/GenBank/DDBJ databases">
        <authorList>
            <person name="Varghese N."/>
            <person name="Submissions S."/>
        </authorList>
    </citation>
    <scope>NUCLEOTIDE SEQUENCE [LARGE SCALE GENOMIC DNA]</scope>
    <source>
        <strain evidence="2">DSM 16785</strain>
    </source>
</reference>
<keyword evidence="3" id="KW-1185">Reference proteome</keyword>